<comment type="caution">
    <text evidence="7">The sequence shown here is derived from an EMBL/GenBank/DDBJ whole genome shotgun (WGS) entry which is preliminary data.</text>
</comment>
<dbReference type="InterPro" id="IPR035437">
    <property type="entry name" value="SNase_OB-fold_sf"/>
</dbReference>
<keyword evidence="1" id="KW-0540">Nuclease</keyword>
<keyword evidence="5" id="KW-0812">Transmembrane</keyword>
<organism evidence="7 8">
    <name type="scientific">Candidatus Woesebacteria bacterium GWA1_41_8</name>
    <dbReference type="NCBI Taxonomy" id="1802471"/>
    <lineage>
        <taxon>Bacteria</taxon>
        <taxon>Candidatus Woeseibacteriota</taxon>
    </lineage>
</organism>
<evidence type="ECO:0000256" key="3">
    <source>
        <dbReference type="ARBA" id="ARBA00022801"/>
    </source>
</evidence>
<dbReference type="PANTHER" id="PTHR12302">
    <property type="entry name" value="EBNA2 BINDING PROTEIN P100"/>
    <property type="match status" value="1"/>
</dbReference>
<protein>
    <recommendedName>
        <fullName evidence="6">TNase-like domain-containing protein</fullName>
    </recommendedName>
</protein>
<dbReference type="Pfam" id="PF05901">
    <property type="entry name" value="Excalibur"/>
    <property type="match status" value="1"/>
</dbReference>
<evidence type="ECO:0000259" key="6">
    <source>
        <dbReference type="PROSITE" id="PS50830"/>
    </source>
</evidence>
<dbReference type="Pfam" id="PF00565">
    <property type="entry name" value="SNase"/>
    <property type="match status" value="1"/>
</dbReference>
<keyword evidence="3" id="KW-0378">Hydrolase</keyword>
<dbReference type="SMART" id="SM00318">
    <property type="entry name" value="SNc"/>
    <property type="match status" value="1"/>
</dbReference>
<dbReference type="AlphaFoldDB" id="A0A1F7WIG6"/>
<dbReference type="SUPFAM" id="SSF50199">
    <property type="entry name" value="Staphylococcal nuclease"/>
    <property type="match status" value="1"/>
</dbReference>
<dbReference type="Proteomes" id="UP000176198">
    <property type="component" value="Unassembled WGS sequence"/>
</dbReference>
<feature type="domain" description="TNase-like" evidence="6">
    <location>
        <begin position="70"/>
        <end position="203"/>
    </location>
</feature>
<name>A0A1F7WIG6_9BACT</name>
<sequence>MVSEEKVKGLINSLSFWKIVSLLLLVALVISIFTPKRFSTTSQKEVKSQITTPPTPGESSEAVLSTKDEETETHKVVKVVDGDTITLDGGKVVRYIGIDTPETKDPRKTLQCFGEEAANENTRLVLNKEVVLQKDISETDKYGRLLRYVWVTTDSGEEIFVNDYLVRNGFAYAVSYPPDVKYIEQFRDDEEYARENNLGLWEECIFSTDISKQPKPTAIPNSNQSSTMVCSSNAYNCTDFKIHTEAQAVFDTCGGASNDIHKLDSDGDGVACESLP</sequence>
<keyword evidence="5" id="KW-0472">Membrane</keyword>
<feature type="compositionally biased region" description="Polar residues" evidence="4">
    <location>
        <begin position="43"/>
        <end position="52"/>
    </location>
</feature>
<evidence type="ECO:0000256" key="5">
    <source>
        <dbReference type="SAM" id="Phobius"/>
    </source>
</evidence>
<dbReference type="STRING" id="1802471.A2115_03290"/>
<dbReference type="EMBL" id="MGFJ01000023">
    <property type="protein sequence ID" value="OGM02357.1"/>
    <property type="molecule type" value="Genomic_DNA"/>
</dbReference>
<evidence type="ECO:0000256" key="2">
    <source>
        <dbReference type="ARBA" id="ARBA00022759"/>
    </source>
</evidence>
<dbReference type="InterPro" id="IPR008613">
    <property type="entry name" value="Excalibur_Ca-bd_domain"/>
</dbReference>
<gene>
    <name evidence="7" type="ORF">A2115_03290</name>
</gene>
<reference evidence="7 8" key="1">
    <citation type="journal article" date="2016" name="Nat. Commun.">
        <title>Thousands of microbial genomes shed light on interconnected biogeochemical processes in an aquifer system.</title>
        <authorList>
            <person name="Anantharaman K."/>
            <person name="Brown C.T."/>
            <person name="Hug L.A."/>
            <person name="Sharon I."/>
            <person name="Castelle C.J."/>
            <person name="Probst A.J."/>
            <person name="Thomas B.C."/>
            <person name="Singh A."/>
            <person name="Wilkins M.J."/>
            <person name="Karaoz U."/>
            <person name="Brodie E.L."/>
            <person name="Williams K.H."/>
            <person name="Hubbard S.S."/>
            <person name="Banfield J.F."/>
        </authorList>
    </citation>
    <scope>NUCLEOTIDE SEQUENCE [LARGE SCALE GENOMIC DNA]</scope>
</reference>
<evidence type="ECO:0000256" key="4">
    <source>
        <dbReference type="SAM" id="MobiDB-lite"/>
    </source>
</evidence>
<evidence type="ECO:0000313" key="8">
    <source>
        <dbReference type="Proteomes" id="UP000176198"/>
    </source>
</evidence>
<dbReference type="PROSITE" id="PS50830">
    <property type="entry name" value="TNASE_3"/>
    <property type="match status" value="1"/>
</dbReference>
<proteinExistence type="predicted"/>
<keyword evidence="5" id="KW-1133">Transmembrane helix</keyword>
<accession>A0A1F7WIG6</accession>
<feature type="region of interest" description="Disordered" evidence="4">
    <location>
        <begin position="43"/>
        <end position="67"/>
    </location>
</feature>
<keyword evidence="2" id="KW-0255">Endonuclease</keyword>
<evidence type="ECO:0000313" key="7">
    <source>
        <dbReference type="EMBL" id="OGM02357.1"/>
    </source>
</evidence>
<dbReference type="GO" id="GO:0016787">
    <property type="term" value="F:hydrolase activity"/>
    <property type="evidence" value="ECO:0007669"/>
    <property type="project" value="UniProtKB-KW"/>
</dbReference>
<feature type="transmembrane region" description="Helical" evidence="5">
    <location>
        <begin position="15"/>
        <end position="34"/>
    </location>
</feature>
<dbReference type="GO" id="GO:0004519">
    <property type="term" value="F:endonuclease activity"/>
    <property type="evidence" value="ECO:0007669"/>
    <property type="project" value="UniProtKB-KW"/>
</dbReference>
<evidence type="ECO:0000256" key="1">
    <source>
        <dbReference type="ARBA" id="ARBA00022722"/>
    </source>
</evidence>
<dbReference type="InterPro" id="IPR016071">
    <property type="entry name" value="Staphylococal_nuclease_OB-fold"/>
</dbReference>
<dbReference type="Gene3D" id="2.40.50.90">
    <property type="match status" value="1"/>
</dbReference>
<dbReference type="PANTHER" id="PTHR12302:SF3">
    <property type="entry name" value="SERINE_THREONINE-PROTEIN KINASE 31"/>
    <property type="match status" value="1"/>
</dbReference>